<evidence type="ECO:0000256" key="2">
    <source>
        <dbReference type="ARBA" id="ARBA00005464"/>
    </source>
</evidence>
<dbReference type="HAMAP" id="MF_00303">
    <property type="entry name" value="Trigger_factor_Tig"/>
    <property type="match status" value="1"/>
</dbReference>
<dbReference type="GO" id="GO:0043335">
    <property type="term" value="P:protein unfolding"/>
    <property type="evidence" value="ECO:0007669"/>
    <property type="project" value="TreeGrafter"/>
</dbReference>
<dbReference type="GO" id="GO:0015031">
    <property type="term" value="P:protein transport"/>
    <property type="evidence" value="ECO:0007669"/>
    <property type="project" value="UniProtKB-UniRule"/>
</dbReference>
<dbReference type="SUPFAM" id="SSF109998">
    <property type="entry name" value="Triger factor/SurA peptide-binding domain-like"/>
    <property type="match status" value="1"/>
</dbReference>
<comment type="domain">
    <text evidence="11">Consists of 3 domains; the N-terminus binds the ribosome, the middle domain has PPIase activity, while the C-terminus has intrinsic chaperone activity on its own.</text>
</comment>
<evidence type="ECO:0000256" key="8">
    <source>
        <dbReference type="ARBA" id="ARBA00023235"/>
    </source>
</evidence>
<dbReference type="Pfam" id="PF05698">
    <property type="entry name" value="Trigger_C"/>
    <property type="match status" value="1"/>
</dbReference>
<dbReference type="InterPro" id="IPR008881">
    <property type="entry name" value="Trigger_fac_ribosome-bd_bac"/>
</dbReference>
<feature type="domain" description="Trigger factor C-terminal" evidence="15">
    <location>
        <begin position="256"/>
        <end position="417"/>
    </location>
</feature>
<feature type="compositionally biased region" description="Acidic residues" evidence="12">
    <location>
        <begin position="457"/>
        <end position="484"/>
    </location>
</feature>
<dbReference type="InterPro" id="IPR046357">
    <property type="entry name" value="PPIase_dom_sf"/>
</dbReference>
<evidence type="ECO:0000256" key="7">
    <source>
        <dbReference type="ARBA" id="ARBA00023186"/>
    </source>
</evidence>
<dbReference type="GO" id="GO:0005737">
    <property type="term" value="C:cytoplasm"/>
    <property type="evidence" value="ECO:0007669"/>
    <property type="project" value="UniProtKB-SubCell"/>
</dbReference>
<dbReference type="EMBL" id="QZEZ01000002">
    <property type="protein sequence ID" value="RJK97089.1"/>
    <property type="molecule type" value="Genomic_DNA"/>
</dbReference>
<evidence type="ECO:0000259" key="13">
    <source>
        <dbReference type="Pfam" id="PF00254"/>
    </source>
</evidence>
<dbReference type="SUPFAM" id="SSF54534">
    <property type="entry name" value="FKBP-like"/>
    <property type="match status" value="1"/>
</dbReference>
<gene>
    <name evidence="11" type="primary">tig</name>
    <name evidence="16" type="ORF">D5H78_07700</name>
</gene>
<evidence type="ECO:0000256" key="11">
    <source>
        <dbReference type="HAMAP-Rule" id="MF_00303"/>
    </source>
</evidence>
<evidence type="ECO:0000256" key="5">
    <source>
        <dbReference type="ARBA" id="ARBA00022618"/>
    </source>
</evidence>
<evidence type="ECO:0000256" key="12">
    <source>
        <dbReference type="SAM" id="MobiDB-lite"/>
    </source>
</evidence>
<keyword evidence="5 11" id="KW-0132">Cell division</keyword>
<keyword evidence="17" id="KW-1185">Reference proteome</keyword>
<comment type="similarity">
    <text evidence="2 11">Belongs to the FKBP-type PPIase family. Tig subfamily.</text>
</comment>
<accession>A0A3A3Z306</accession>
<dbReference type="Gene3D" id="1.10.3120.10">
    <property type="entry name" value="Trigger factor, C-terminal domain"/>
    <property type="match status" value="1"/>
</dbReference>
<comment type="catalytic activity">
    <reaction evidence="1 11">
        <text>[protein]-peptidylproline (omega=180) = [protein]-peptidylproline (omega=0)</text>
        <dbReference type="Rhea" id="RHEA:16237"/>
        <dbReference type="Rhea" id="RHEA-COMP:10747"/>
        <dbReference type="Rhea" id="RHEA-COMP:10748"/>
        <dbReference type="ChEBI" id="CHEBI:83833"/>
        <dbReference type="ChEBI" id="CHEBI:83834"/>
        <dbReference type="EC" id="5.2.1.8"/>
    </reaction>
</comment>
<dbReference type="RefSeq" id="WP_119949806.1">
    <property type="nucleotide sequence ID" value="NZ_QZEZ01000002.1"/>
</dbReference>
<dbReference type="InterPro" id="IPR027304">
    <property type="entry name" value="Trigger_fact/SurA_dom_sf"/>
</dbReference>
<dbReference type="Gene3D" id="3.30.70.1050">
    <property type="entry name" value="Trigger factor ribosome-binding domain"/>
    <property type="match status" value="1"/>
</dbReference>
<proteinExistence type="inferred from homology"/>
<dbReference type="Pfam" id="PF00254">
    <property type="entry name" value="FKBP_C"/>
    <property type="match status" value="1"/>
</dbReference>
<feature type="region of interest" description="Disordered" evidence="12">
    <location>
        <begin position="434"/>
        <end position="484"/>
    </location>
</feature>
<evidence type="ECO:0000256" key="4">
    <source>
        <dbReference type="ARBA" id="ARBA00016902"/>
    </source>
</evidence>
<evidence type="ECO:0000256" key="1">
    <source>
        <dbReference type="ARBA" id="ARBA00000971"/>
    </source>
</evidence>
<reference evidence="16 17" key="1">
    <citation type="submission" date="2018-09" db="EMBL/GenBank/DDBJ databases">
        <title>YIM 75000 draft genome.</title>
        <authorList>
            <person name="Tang S."/>
            <person name="Feng Y."/>
        </authorList>
    </citation>
    <scope>NUCLEOTIDE SEQUENCE [LARGE SCALE GENOMIC DNA]</scope>
    <source>
        <strain evidence="16 17">YIM 75000</strain>
    </source>
</reference>
<dbReference type="Gene3D" id="3.10.50.40">
    <property type="match status" value="1"/>
</dbReference>
<dbReference type="FunFam" id="3.30.70.1050:FF:000003">
    <property type="entry name" value="Trigger factor"/>
    <property type="match status" value="1"/>
</dbReference>
<name>A0A3A3Z306_9ACTN</name>
<feature type="compositionally biased region" description="Low complexity" evidence="12">
    <location>
        <begin position="445"/>
        <end position="456"/>
    </location>
</feature>
<organism evidence="16 17">
    <name type="scientific">Vallicoccus soli</name>
    <dbReference type="NCBI Taxonomy" id="2339232"/>
    <lineage>
        <taxon>Bacteria</taxon>
        <taxon>Bacillati</taxon>
        <taxon>Actinomycetota</taxon>
        <taxon>Actinomycetes</taxon>
        <taxon>Motilibacterales</taxon>
        <taxon>Vallicoccaceae</taxon>
        <taxon>Vallicoccus</taxon>
    </lineage>
</organism>
<feature type="domain" description="PPIase FKBP-type" evidence="13">
    <location>
        <begin position="157"/>
        <end position="214"/>
    </location>
</feature>
<dbReference type="SUPFAM" id="SSF102735">
    <property type="entry name" value="Trigger factor ribosome-binding domain"/>
    <property type="match status" value="1"/>
</dbReference>
<dbReference type="GO" id="GO:0051083">
    <property type="term" value="P:'de novo' cotranslational protein folding"/>
    <property type="evidence" value="ECO:0007669"/>
    <property type="project" value="TreeGrafter"/>
</dbReference>
<dbReference type="OrthoDB" id="9767721at2"/>
<dbReference type="AlphaFoldDB" id="A0A3A3Z306"/>
<keyword evidence="11" id="KW-0963">Cytoplasm</keyword>
<evidence type="ECO:0000259" key="14">
    <source>
        <dbReference type="Pfam" id="PF05697"/>
    </source>
</evidence>
<dbReference type="PANTHER" id="PTHR30560">
    <property type="entry name" value="TRIGGER FACTOR CHAPERONE AND PEPTIDYL-PROLYL CIS/TRANS ISOMERASE"/>
    <property type="match status" value="1"/>
</dbReference>
<dbReference type="GO" id="GO:0044183">
    <property type="term" value="F:protein folding chaperone"/>
    <property type="evidence" value="ECO:0007669"/>
    <property type="project" value="TreeGrafter"/>
</dbReference>
<protein>
    <recommendedName>
        <fullName evidence="4 11">Trigger factor</fullName>
        <shortName evidence="11">TF</shortName>
        <ecNumber evidence="3 11">5.2.1.8</ecNumber>
    </recommendedName>
    <alternativeName>
        <fullName evidence="10 11">PPIase</fullName>
    </alternativeName>
</protein>
<dbReference type="InterPro" id="IPR001179">
    <property type="entry name" value="PPIase_FKBP_dom"/>
</dbReference>
<keyword evidence="8 11" id="KW-0413">Isomerase</keyword>
<evidence type="ECO:0000313" key="16">
    <source>
        <dbReference type="EMBL" id="RJK97089.1"/>
    </source>
</evidence>
<dbReference type="InterPro" id="IPR005215">
    <property type="entry name" value="Trig_fac"/>
</dbReference>
<dbReference type="InterPro" id="IPR036611">
    <property type="entry name" value="Trigger_fac_ribosome-bd_sf"/>
</dbReference>
<dbReference type="GO" id="GO:0043022">
    <property type="term" value="F:ribosome binding"/>
    <property type="evidence" value="ECO:0007669"/>
    <property type="project" value="TreeGrafter"/>
</dbReference>
<dbReference type="InterPro" id="IPR037041">
    <property type="entry name" value="Trigger_fac_C_sf"/>
</dbReference>
<dbReference type="InterPro" id="IPR008880">
    <property type="entry name" value="Trigger_fac_C"/>
</dbReference>
<evidence type="ECO:0000259" key="15">
    <source>
        <dbReference type="Pfam" id="PF05698"/>
    </source>
</evidence>
<evidence type="ECO:0000256" key="10">
    <source>
        <dbReference type="ARBA" id="ARBA00029986"/>
    </source>
</evidence>
<feature type="domain" description="Trigger factor ribosome-binding bacterial" evidence="14">
    <location>
        <begin position="1"/>
        <end position="145"/>
    </location>
</feature>
<evidence type="ECO:0000256" key="3">
    <source>
        <dbReference type="ARBA" id="ARBA00013194"/>
    </source>
</evidence>
<sequence length="484" mass="52526">MKSALETLNPTRVKLTVEVPFDELKPSLDAAYKKIASQVQIPGFRRGKVPPRLIDQRFGRGAVLEEAVNEALPRFYGDAVRENDVAIVGQPEVEVTELNDGEQLTFTAEVDVVPTFEVPEYEGLEVSVDDVEVTDADVDEALQSLRERFGTLTGVDRPAQEGDFLSIDLVAKVGDEEVDSVSGMSYQVGSTNMLDGLDEAVRGLSAGEQRTFTTELAGGEHAGETADVTVTVASVKERELPELDDEFAQTASEFDTVEELRADARTRVERQKALEQGVQARDRALEALLAKVDVPLPETLVKAEVDGRMHNLAHQLEAAGMTKEQYLQGEERTEEDFDAEVEQRARESIKAQFVLDKIAAEQQLQPSEAEVTEHLVRSAQRYGMQPQDFVNQIVQGGQVQSLISEVVRGKALAAVLEAARVTDASGRTVDLEALREPGEDEDAGPAEVGEGVVDAAEGVEGEGAEDQPLEDGATAEDVEAAPRS</sequence>
<dbReference type="EC" id="5.2.1.8" evidence="3 11"/>
<comment type="subcellular location">
    <subcellularLocation>
        <location evidence="11">Cytoplasm</location>
    </subcellularLocation>
    <text evidence="11">About half TF is bound to the ribosome near the polypeptide exit tunnel while the other half is free in the cytoplasm.</text>
</comment>
<comment type="caution">
    <text evidence="16">The sequence shown here is derived from an EMBL/GenBank/DDBJ whole genome shotgun (WGS) entry which is preliminary data.</text>
</comment>
<keyword evidence="9 11" id="KW-0131">Cell cycle</keyword>
<dbReference type="GO" id="GO:0051301">
    <property type="term" value="P:cell division"/>
    <property type="evidence" value="ECO:0007669"/>
    <property type="project" value="UniProtKB-KW"/>
</dbReference>
<evidence type="ECO:0000313" key="17">
    <source>
        <dbReference type="Proteomes" id="UP000265614"/>
    </source>
</evidence>
<evidence type="ECO:0000256" key="9">
    <source>
        <dbReference type="ARBA" id="ARBA00023306"/>
    </source>
</evidence>
<keyword evidence="7 11" id="KW-0143">Chaperone</keyword>
<comment type="function">
    <text evidence="11">Involved in protein export. Acts as a chaperone by maintaining the newly synthesized protein in an open conformation. Functions as a peptidyl-prolyl cis-trans isomerase.</text>
</comment>
<dbReference type="GO" id="GO:0003755">
    <property type="term" value="F:peptidyl-prolyl cis-trans isomerase activity"/>
    <property type="evidence" value="ECO:0007669"/>
    <property type="project" value="UniProtKB-UniRule"/>
</dbReference>
<dbReference type="PIRSF" id="PIRSF003095">
    <property type="entry name" value="Trigger_factor"/>
    <property type="match status" value="1"/>
</dbReference>
<dbReference type="PANTHER" id="PTHR30560:SF3">
    <property type="entry name" value="TRIGGER FACTOR-LIKE PROTEIN TIG, CHLOROPLASTIC"/>
    <property type="match status" value="1"/>
</dbReference>
<dbReference type="Pfam" id="PF05697">
    <property type="entry name" value="Trigger_N"/>
    <property type="match status" value="1"/>
</dbReference>
<evidence type="ECO:0000256" key="6">
    <source>
        <dbReference type="ARBA" id="ARBA00023110"/>
    </source>
</evidence>
<dbReference type="NCBIfam" id="TIGR00115">
    <property type="entry name" value="tig"/>
    <property type="match status" value="1"/>
</dbReference>
<dbReference type="Proteomes" id="UP000265614">
    <property type="component" value="Unassembled WGS sequence"/>
</dbReference>
<keyword evidence="6 11" id="KW-0697">Rotamase</keyword>